<comment type="caution">
    <text evidence="1">The sequence shown here is derived from an EMBL/GenBank/DDBJ whole genome shotgun (WGS) entry which is preliminary data.</text>
</comment>
<dbReference type="RefSeq" id="WP_306067343.1">
    <property type="nucleotide sequence ID" value="NZ_JAROCA020000003.1"/>
</dbReference>
<evidence type="ECO:0000313" key="1">
    <source>
        <dbReference type="EMBL" id="MDY0407104.1"/>
    </source>
</evidence>
<name>A0ABU5CL64_9BACI</name>
<dbReference type="Proteomes" id="UP001228376">
    <property type="component" value="Unassembled WGS sequence"/>
</dbReference>
<reference evidence="1 2" key="1">
    <citation type="submission" date="2023-10" db="EMBL/GenBank/DDBJ databases">
        <title>179-bfca-hs.</title>
        <authorList>
            <person name="Miliotis G."/>
            <person name="Sengupta P."/>
            <person name="Hameed A."/>
            <person name="Chuvochina M."/>
            <person name="Mcdonagh F."/>
            <person name="Simpson A.C."/>
            <person name="Singh N.K."/>
            <person name="Rekha P.D."/>
            <person name="Raman K."/>
            <person name="Hugenholtz P."/>
            <person name="Venkateswaran K."/>
        </authorList>
    </citation>
    <scope>NUCLEOTIDE SEQUENCE [LARGE SCALE GENOMIC DNA]</scope>
    <source>
        <strain evidence="1 2">179-BFC-A-HS</strain>
    </source>
</reference>
<dbReference type="EMBL" id="JAROCA020000003">
    <property type="protein sequence ID" value="MDY0407104.1"/>
    <property type="molecule type" value="Genomic_DNA"/>
</dbReference>
<keyword evidence="2" id="KW-1185">Reference proteome</keyword>
<gene>
    <name evidence="1" type="ORF">P5G51_018760</name>
</gene>
<sequence length="49" mass="5410">MPKLESLFKNAANIIESLTDNHKTPLHVGETMAAGHILHLSATLSRMNR</sequence>
<accession>A0ABU5CL64</accession>
<proteinExistence type="predicted"/>
<evidence type="ECO:0000313" key="2">
    <source>
        <dbReference type="Proteomes" id="UP001228376"/>
    </source>
</evidence>
<protein>
    <submittedName>
        <fullName evidence="1">Uncharacterized protein</fullName>
    </submittedName>
</protein>
<organism evidence="1 2">
    <name type="scientific">Tigheibacillus jepli</name>
    <dbReference type="NCBI Taxonomy" id="3035914"/>
    <lineage>
        <taxon>Bacteria</taxon>
        <taxon>Bacillati</taxon>
        <taxon>Bacillota</taxon>
        <taxon>Bacilli</taxon>
        <taxon>Bacillales</taxon>
        <taxon>Bacillaceae</taxon>
        <taxon>Tigheibacillus</taxon>
    </lineage>
</organism>